<dbReference type="STRING" id="1423783.FC50_GL001592"/>
<dbReference type="Gene3D" id="3.60.60.10">
    <property type="entry name" value="Penicillin V Acylase, Chain A"/>
    <property type="match status" value="1"/>
</dbReference>
<organism evidence="7 8">
    <name type="scientific">Lacticaseibacillus pantheris DSM 15945 = JCM 12539 = NBRC 106106</name>
    <dbReference type="NCBI Taxonomy" id="1423783"/>
    <lineage>
        <taxon>Bacteria</taxon>
        <taxon>Bacillati</taxon>
        <taxon>Bacillota</taxon>
        <taxon>Bacilli</taxon>
        <taxon>Lactobacillales</taxon>
        <taxon>Lactobacillaceae</taxon>
        <taxon>Lacticaseibacillus</taxon>
    </lineage>
</organism>
<dbReference type="GO" id="GO:0006508">
    <property type="term" value="P:proteolysis"/>
    <property type="evidence" value="ECO:0007669"/>
    <property type="project" value="UniProtKB-KW"/>
</dbReference>
<evidence type="ECO:0000256" key="4">
    <source>
        <dbReference type="ARBA" id="ARBA00022801"/>
    </source>
</evidence>
<keyword evidence="5 6" id="KW-0224">Dipeptidase</keyword>
<dbReference type="EMBL" id="AZFJ01000052">
    <property type="protein sequence ID" value="KRL85429.1"/>
    <property type="molecule type" value="Genomic_DNA"/>
</dbReference>
<dbReference type="NCBIfam" id="NF033678">
    <property type="entry name" value="C69_fam_dipept"/>
    <property type="match status" value="1"/>
</dbReference>
<dbReference type="RefSeq" id="WP_056956886.1">
    <property type="nucleotide sequence ID" value="NZ_AZFJ01000052.1"/>
</dbReference>
<dbReference type="PATRIC" id="fig|1423783.4.peg.1634"/>
<dbReference type="Pfam" id="PF03577">
    <property type="entry name" value="Peptidase_C69"/>
    <property type="match status" value="1"/>
</dbReference>
<dbReference type="InterPro" id="IPR005322">
    <property type="entry name" value="Peptidase_C69"/>
</dbReference>
<sequence length="475" mass="52258">MIQPRSSCTSILIGRKATADGSVMIGRNEDSKASWPKHFVVHPAQTAAQPTTFTSAETGVVIPLPDSARQYTATPEWTDQYGLFEEDGINDAGVAMSATESAYANPLVLSYDPFTEHGINEEAMVTIVLPYVDSARAGVQRLGALVEQYGTGEANGILFADNQEAWYMEIATGHHWLAQRIPDDAYAVASNQLSIEVVDPDSDDFMLDPTLIDFAQTNQLWQPGTPFNWRQIFGTHTSQDRMYNNPRVWDGHRLLTQSSIVADPESFDQPFIMRADRPLRVADATAVLSAHFQDTPFDPAARIPDPANAHRYRPISLAKTQESHVLQMRSDLPAAVANIHWLAMGVAAESQYVPFYAGADTTPADYQRGGLPANLNSAYWQYKLAGVLVDAHWQRFSPRMVKTQEDVAARLLAHLHASDAQAKQLQDADALVAFANQSNAERAQLSAESWRALSMGLLSDSTDDSPLNFAVDPQL</sequence>
<keyword evidence="3 6" id="KW-0645">Protease</keyword>
<accession>A0A0R1U3E7</accession>
<evidence type="ECO:0000313" key="8">
    <source>
        <dbReference type="Proteomes" id="UP000051922"/>
    </source>
</evidence>
<evidence type="ECO:0000313" key="7">
    <source>
        <dbReference type="EMBL" id="KRL85429.1"/>
    </source>
</evidence>
<name>A0A0R1U3E7_9LACO</name>
<dbReference type="GO" id="GO:0016805">
    <property type="term" value="F:dipeptidase activity"/>
    <property type="evidence" value="ECO:0007669"/>
    <property type="project" value="UniProtKB-KW"/>
</dbReference>
<evidence type="ECO:0000256" key="6">
    <source>
        <dbReference type="RuleBase" id="RU364089"/>
    </source>
</evidence>
<dbReference type="OrthoDB" id="9764088at2"/>
<evidence type="ECO:0000256" key="5">
    <source>
        <dbReference type="ARBA" id="ARBA00022997"/>
    </source>
</evidence>
<keyword evidence="8" id="KW-1185">Reference proteome</keyword>
<dbReference type="InterPro" id="IPR047804">
    <property type="entry name" value="C69_dipept_A-like"/>
</dbReference>
<dbReference type="GO" id="GO:0070004">
    <property type="term" value="F:cysteine-type exopeptidase activity"/>
    <property type="evidence" value="ECO:0007669"/>
    <property type="project" value="InterPro"/>
</dbReference>
<evidence type="ECO:0000256" key="1">
    <source>
        <dbReference type="ARBA" id="ARBA00001670"/>
    </source>
</evidence>
<dbReference type="Proteomes" id="UP000051922">
    <property type="component" value="Unassembled WGS sequence"/>
</dbReference>
<gene>
    <name evidence="7" type="ORF">FC50_GL001592</name>
</gene>
<dbReference type="AlphaFoldDB" id="A0A0R1U3E7"/>
<dbReference type="EC" id="3.4.-.-" evidence="6"/>
<dbReference type="PANTHER" id="PTHR12994">
    <property type="entry name" value="SECERNIN"/>
    <property type="match status" value="1"/>
</dbReference>
<proteinExistence type="inferred from homology"/>
<evidence type="ECO:0000256" key="3">
    <source>
        <dbReference type="ARBA" id="ARBA00022670"/>
    </source>
</evidence>
<comment type="caution">
    <text evidence="7">The sequence shown here is derived from an EMBL/GenBank/DDBJ whole genome shotgun (WGS) entry which is preliminary data.</text>
</comment>
<keyword evidence="4 6" id="KW-0378">Hydrolase</keyword>
<comment type="catalytic activity">
    <reaction evidence="1">
        <text>an L-aminoacyl-L-amino acid + H2O = 2 an L-alpha-amino acid</text>
        <dbReference type="Rhea" id="RHEA:48940"/>
        <dbReference type="ChEBI" id="CHEBI:15377"/>
        <dbReference type="ChEBI" id="CHEBI:59869"/>
        <dbReference type="ChEBI" id="CHEBI:77460"/>
        <dbReference type="EC" id="3.4.13.19"/>
    </reaction>
</comment>
<reference evidence="7 8" key="1">
    <citation type="journal article" date="2015" name="Genome Announc.">
        <title>Expanding the biotechnology potential of lactobacilli through comparative genomics of 213 strains and associated genera.</title>
        <authorList>
            <person name="Sun Z."/>
            <person name="Harris H.M."/>
            <person name="McCann A."/>
            <person name="Guo C."/>
            <person name="Argimon S."/>
            <person name="Zhang W."/>
            <person name="Yang X."/>
            <person name="Jeffery I.B."/>
            <person name="Cooney J.C."/>
            <person name="Kagawa T.F."/>
            <person name="Liu W."/>
            <person name="Song Y."/>
            <person name="Salvetti E."/>
            <person name="Wrobel A."/>
            <person name="Rasinkangas P."/>
            <person name="Parkhill J."/>
            <person name="Rea M.C."/>
            <person name="O'Sullivan O."/>
            <person name="Ritari J."/>
            <person name="Douillard F.P."/>
            <person name="Paul Ross R."/>
            <person name="Yang R."/>
            <person name="Briner A.E."/>
            <person name="Felis G.E."/>
            <person name="de Vos W.M."/>
            <person name="Barrangou R."/>
            <person name="Klaenhammer T.R."/>
            <person name="Caufield P.W."/>
            <person name="Cui Y."/>
            <person name="Zhang H."/>
            <person name="O'Toole P.W."/>
        </authorList>
    </citation>
    <scope>NUCLEOTIDE SEQUENCE [LARGE SCALE GENOMIC DNA]</scope>
    <source>
        <strain evidence="7 8">DSM 15945</strain>
    </source>
</reference>
<evidence type="ECO:0000256" key="2">
    <source>
        <dbReference type="ARBA" id="ARBA00007225"/>
    </source>
</evidence>
<protein>
    <recommendedName>
        <fullName evidence="6">Dipeptidase</fullName>
        <ecNumber evidence="6">3.4.-.-</ecNumber>
    </recommendedName>
</protein>
<dbReference type="PANTHER" id="PTHR12994:SF17">
    <property type="entry name" value="LD30995P"/>
    <property type="match status" value="1"/>
</dbReference>
<comment type="similarity">
    <text evidence="2 6">Belongs to the peptidase C69 family.</text>
</comment>